<dbReference type="SUPFAM" id="SSF55811">
    <property type="entry name" value="Nudix"/>
    <property type="match status" value="1"/>
</dbReference>
<proteinExistence type="predicted"/>
<dbReference type="PANTHER" id="PTHR43046">
    <property type="entry name" value="GDP-MANNOSE MANNOSYL HYDROLASE"/>
    <property type="match status" value="1"/>
</dbReference>
<accession>A0ABW4QX92</accession>
<dbReference type="Proteomes" id="UP001597197">
    <property type="component" value="Unassembled WGS sequence"/>
</dbReference>
<gene>
    <name evidence="4" type="ORF">ACFSDX_16995</name>
</gene>
<evidence type="ECO:0000313" key="4">
    <source>
        <dbReference type="EMBL" id="MFD1874144.1"/>
    </source>
</evidence>
<feature type="domain" description="Nudix hydrolase" evidence="3">
    <location>
        <begin position="84"/>
        <end position="213"/>
    </location>
</feature>
<dbReference type="Gene3D" id="3.90.79.10">
    <property type="entry name" value="Nucleoside Triphosphate Pyrophosphohydrolase"/>
    <property type="match status" value="1"/>
</dbReference>
<sequence>MPSQYPPDPSQPPATSPASAADWLAIAQRLQALAQAGLAYNPPVFDAERYEEIHALSLQMMSNLSGHSVPTFEGLFAVESGYPTPKVDVRAVLFRGTDEVLLVQEKIDGGRWSLPGGWADVGCTPFEVAVKEVREETGLEAEAVRLLALWDKKKHPHPPQPWYIYKAIVLCRAVSGELQLDTVETSGGRWVPRAELPQLDLSTDRVTLSQLEQLFDFAEQPDLPTLCD</sequence>
<reference evidence="5" key="1">
    <citation type="journal article" date="2019" name="Int. J. Syst. Evol. Microbiol.">
        <title>The Global Catalogue of Microorganisms (GCM) 10K type strain sequencing project: providing services to taxonomists for standard genome sequencing and annotation.</title>
        <authorList>
            <consortium name="The Broad Institute Genomics Platform"/>
            <consortium name="The Broad Institute Genome Sequencing Center for Infectious Disease"/>
            <person name="Wu L."/>
            <person name="Ma J."/>
        </authorList>
    </citation>
    <scope>NUCLEOTIDE SEQUENCE [LARGE SCALE GENOMIC DNA]</scope>
    <source>
        <strain evidence="5">CGMCC 1.15795</strain>
    </source>
</reference>
<dbReference type="PROSITE" id="PS51462">
    <property type="entry name" value="NUDIX"/>
    <property type="match status" value="1"/>
</dbReference>
<dbReference type="InterPro" id="IPR000086">
    <property type="entry name" value="NUDIX_hydrolase_dom"/>
</dbReference>
<dbReference type="EMBL" id="JBHUFD010000006">
    <property type="protein sequence ID" value="MFD1874144.1"/>
    <property type="molecule type" value="Genomic_DNA"/>
</dbReference>
<dbReference type="InterPro" id="IPR015797">
    <property type="entry name" value="NUDIX_hydrolase-like_dom_sf"/>
</dbReference>
<evidence type="ECO:0000256" key="2">
    <source>
        <dbReference type="ARBA" id="ARBA00022801"/>
    </source>
</evidence>
<name>A0ABW4QX92_9BACT</name>
<evidence type="ECO:0000259" key="3">
    <source>
        <dbReference type="PROSITE" id="PS51462"/>
    </source>
</evidence>
<dbReference type="RefSeq" id="WP_382315677.1">
    <property type="nucleotide sequence ID" value="NZ_JBHUFD010000006.1"/>
</dbReference>
<dbReference type="Pfam" id="PF12535">
    <property type="entry name" value="Nudix_N"/>
    <property type="match status" value="1"/>
</dbReference>
<dbReference type="InterPro" id="IPR059176">
    <property type="entry name" value="UDP-X_N"/>
</dbReference>
<comment type="caution">
    <text evidence="4">The sequence shown here is derived from an EMBL/GenBank/DDBJ whole genome shotgun (WGS) entry which is preliminary data.</text>
</comment>
<keyword evidence="5" id="KW-1185">Reference proteome</keyword>
<comment type="cofactor">
    <cofactor evidence="1">
        <name>Mg(2+)</name>
        <dbReference type="ChEBI" id="CHEBI:18420"/>
    </cofactor>
</comment>
<keyword evidence="2 4" id="KW-0378">Hydrolase</keyword>
<dbReference type="PANTHER" id="PTHR43046:SF16">
    <property type="entry name" value="ADP-RIBOSE PYROPHOSPHATASE YJHB-RELATED"/>
    <property type="match status" value="1"/>
</dbReference>
<organism evidence="4 5">
    <name type="scientific">Hymenobacter bucti</name>
    <dbReference type="NCBI Taxonomy" id="1844114"/>
    <lineage>
        <taxon>Bacteria</taxon>
        <taxon>Pseudomonadati</taxon>
        <taxon>Bacteroidota</taxon>
        <taxon>Cytophagia</taxon>
        <taxon>Cytophagales</taxon>
        <taxon>Hymenobacteraceae</taxon>
        <taxon>Hymenobacter</taxon>
    </lineage>
</organism>
<dbReference type="Gene3D" id="6.10.250.1120">
    <property type="match status" value="1"/>
</dbReference>
<dbReference type="Pfam" id="PF00293">
    <property type="entry name" value="NUDIX"/>
    <property type="match status" value="1"/>
</dbReference>
<protein>
    <submittedName>
        <fullName evidence="4">NUDIX hydrolase N-terminal domain-containing protein</fullName>
    </submittedName>
</protein>
<evidence type="ECO:0000313" key="5">
    <source>
        <dbReference type="Proteomes" id="UP001597197"/>
    </source>
</evidence>
<dbReference type="GO" id="GO:0016787">
    <property type="term" value="F:hydrolase activity"/>
    <property type="evidence" value="ECO:0007669"/>
    <property type="project" value="UniProtKB-KW"/>
</dbReference>
<evidence type="ECO:0000256" key="1">
    <source>
        <dbReference type="ARBA" id="ARBA00001946"/>
    </source>
</evidence>